<keyword evidence="3" id="KW-1185">Reference proteome</keyword>
<evidence type="ECO:0000313" key="3">
    <source>
        <dbReference type="Proteomes" id="UP000567293"/>
    </source>
</evidence>
<dbReference type="InterPro" id="IPR011335">
    <property type="entry name" value="Restrct_endonuc-II-like"/>
</dbReference>
<gene>
    <name evidence="2" type="ORF">HRJ53_00860</name>
</gene>
<evidence type="ECO:0000259" key="1">
    <source>
        <dbReference type="Pfam" id="PF12705"/>
    </source>
</evidence>
<organism evidence="2 3">
    <name type="scientific">Candidatus Acidiferrum panamense</name>
    <dbReference type="NCBI Taxonomy" id="2741543"/>
    <lineage>
        <taxon>Bacteria</taxon>
        <taxon>Pseudomonadati</taxon>
        <taxon>Acidobacteriota</taxon>
        <taxon>Terriglobia</taxon>
        <taxon>Candidatus Acidiferrales</taxon>
        <taxon>Candidatus Acidiferrum</taxon>
    </lineage>
</organism>
<dbReference type="InterPro" id="IPR011604">
    <property type="entry name" value="PDDEXK-like_dom_sf"/>
</dbReference>
<name>A0A7V8NLD2_9BACT</name>
<protein>
    <submittedName>
        <fullName evidence="2">PD-(D/E)XK nuclease family protein</fullName>
    </submittedName>
</protein>
<dbReference type="Gene3D" id="3.90.320.10">
    <property type="match status" value="1"/>
</dbReference>
<dbReference type="InterPro" id="IPR038726">
    <property type="entry name" value="PDDEXK_AddAB-type"/>
</dbReference>
<dbReference type="Proteomes" id="UP000567293">
    <property type="component" value="Unassembled WGS sequence"/>
</dbReference>
<dbReference type="SUPFAM" id="SSF52980">
    <property type="entry name" value="Restriction endonuclease-like"/>
    <property type="match status" value="1"/>
</dbReference>
<dbReference type="EMBL" id="JACDQQ010000086">
    <property type="protein sequence ID" value="MBA0083524.1"/>
    <property type="molecule type" value="Genomic_DNA"/>
</dbReference>
<evidence type="ECO:0000313" key="2">
    <source>
        <dbReference type="EMBL" id="MBA0083524.1"/>
    </source>
</evidence>
<feature type="domain" description="PD-(D/E)XK endonuclease-like" evidence="1">
    <location>
        <begin position="4"/>
        <end position="209"/>
    </location>
</feature>
<reference evidence="2" key="1">
    <citation type="submission" date="2020-06" db="EMBL/GenBank/DDBJ databases">
        <title>Legume-microbial interactions unlock mineral nutrients during tropical forest succession.</title>
        <authorList>
            <person name="Epihov D.Z."/>
        </authorList>
    </citation>
    <scope>NUCLEOTIDE SEQUENCE [LARGE SCALE GENOMIC DNA]</scope>
    <source>
        <strain evidence="2">Pan2503</strain>
    </source>
</reference>
<dbReference type="AlphaFoldDB" id="A0A7V8NLD2"/>
<dbReference type="Pfam" id="PF12705">
    <property type="entry name" value="PDDEXK_1"/>
    <property type="match status" value="1"/>
</dbReference>
<proteinExistence type="predicted"/>
<sequence>RLLDVLDAAVDSVAAEYEEKLAPAIPSVWRGDVEDLRTDLRGWMRLWHSRLAEWEPLHFEFAFGLDAVPGERDPASRPEGVVLEGVGRLHGSIDMVERHRTRGVLRVVDHKTGKPPEREPVSVGGGAILQPALYALAAEVLLGQTAEGSRLDYCTQRGGFRSFDIAIDSPTRMRIERALATVRHGTTTGFLPAAPREGACRQCDYRAVCGPNEEIRAKRWKPPIDFLTELRNLP</sequence>
<feature type="non-terminal residue" evidence="2">
    <location>
        <position position="1"/>
    </location>
</feature>
<accession>A0A7V8NLD2</accession>
<comment type="caution">
    <text evidence="2">The sequence shown here is derived from an EMBL/GenBank/DDBJ whole genome shotgun (WGS) entry which is preliminary data.</text>
</comment>